<gene>
    <name evidence="7" type="ORF">HK099_004469</name>
</gene>
<dbReference type="InterPro" id="IPR000571">
    <property type="entry name" value="Znf_CCCH"/>
</dbReference>
<evidence type="ECO:0000256" key="2">
    <source>
        <dbReference type="ARBA" id="ARBA00022771"/>
    </source>
</evidence>
<evidence type="ECO:0000313" key="7">
    <source>
        <dbReference type="EMBL" id="KAJ3220058.1"/>
    </source>
</evidence>
<dbReference type="Pfam" id="PF14608">
    <property type="entry name" value="zf-CCCH_2"/>
    <property type="match status" value="1"/>
</dbReference>
<dbReference type="Gene3D" id="4.10.1000.10">
    <property type="entry name" value="Zinc finger, CCCH-type"/>
    <property type="match status" value="2"/>
</dbReference>
<dbReference type="Proteomes" id="UP001211065">
    <property type="component" value="Unassembled WGS sequence"/>
</dbReference>
<reference evidence="7" key="1">
    <citation type="submission" date="2020-05" db="EMBL/GenBank/DDBJ databases">
        <title>Phylogenomic resolution of chytrid fungi.</title>
        <authorList>
            <person name="Stajich J.E."/>
            <person name="Amses K."/>
            <person name="Simmons R."/>
            <person name="Seto K."/>
            <person name="Myers J."/>
            <person name="Bonds A."/>
            <person name="Quandt C.A."/>
            <person name="Barry K."/>
            <person name="Liu P."/>
            <person name="Grigoriev I."/>
            <person name="Longcore J.E."/>
            <person name="James T.Y."/>
        </authorList>
    </citation>
    <scope>NUCLEOTIDE SEQUENCE</scope>
    <source>
        <strain evidence="7">JEL0476</strain>
    </source>
</reference>
<name>A0AAD5U522_9FUNG</name>
<keyword evidence="1 4" id="KW-0479">Metal-binding</keyword>
<keyword evidence="3 4" id="KW-0862">Zinc</keyword>
<dbReference type="PROSITE" id="PS50103">
    <property type="entry name" value="ZF_C3H1"/>
    <property type="match status" value="2"/>
</dbReference>
<dbReference type="GO" id="GO:0008270">
    <property type="term" value="F:zinc ion binding"/>
    <property type="evidence" value="ECO:0007669"/>
    <property type="project" value="UniProtKB-KW"/>
</dbReference>
<evidence type="ECO:0000256" key="1">
    <source>
        <dbReference type="ARBA" id="ARBA00022723"/>
    </source>
</evidence>
<sequence>MEHNNSFSLKRKYQKDYCKFFAIGECKKLEECEFSHDFDNSLSQSFDNYYNSAKEQKIKTKKCRFFEKGICRSGESCPFIHQLNSHWKNEVTNSSYEESLFFEQLKRSIDNTIEDKIVDTPSSTDGEHKEQKCIHNTDIEKELNKLRKLNEIEKSEEELFFFEDNINEKLLVALNEKIESERASMTKRFSEVNKKLDDCQHENKNLLEIVSQQTDLINRCKLPNFYNENNGDFRFSLLEELQIPFSILSEKINNLEKNSN</sequence>
<dbReference type="EMBL" id="JADGJW010000316">
    <property type="protein sequence ID" value="KAJ3220058.1"/>
    <property type="molecule type" value="Genomic_DNA"/>
</dbReference>
<dbReference type="AlphaFoldDB" id="A0AAD5U522"/>
<evidence type="ECO:0000259" key="6">
    <source>
        <dbReference type="PROSITE" id="PS50103"/>
    </source>
</evidence>
<dbReference type="InterPro" id="IPR036855">
    <property type="entry name" value="Znf_CCCH_sf"/>
</dbReference>
<evidence type="ECO:0000256" key="4">
    <source>
        <dbReference type="PROSITE-ProRule" id="PRU00723"/>
    </source>
</evidence>
<feature type="coiled-coil region" evidence="5">
    <location>
        <begin position="136"/>
        <end position="195"/>
    </location>
</feature>
<comment type="caution">
    <text evidence="7">The sequence shown here is derived from an EMBL/GenBank/DDBJ whole genome shotgun (WGS) entry which is preliminary data.</text>
</comment>
<keyword evidence="5" id="KW-0175">Coiled coil</keyword>
<accession>A0AAD5U522</accession>
<feature type="domain" description="C3H1-type" evidence="6">
    <location>
        <begin position="12"/>
        <end position="39"/>
    </location>
</feature>
<dbReference type="Pfam" id="PF00642">
    <property type="entry name" value="zf-CCCH"/>
    <property type="match status" value="1"/>
</dbReference>
<dbReference type="SUPFAM" id="SSF90229">
    <property type="entry name" value="CCCH zinc finger"/>
    <property type="match status" value="2"/>
</dbReference>
<keyword evidence="2 4" id="KW-0863">Zinc-finger</keyword>
<organism evidence="7 8">
    <name type="scientific">Clydaea vesicula</name>
    <dbReference type="NCBI Taxonomy" id="447962"/>
    <lineage>
        <taxon>Eukaryota</taxon>
        <taxon>Fungi</taxon>
        <taxon>Fungi incertae sedis</taxon>
        <taxon>Chytridiomycota</taxon>
        <taxon>Chytridiomycota incertae sedis</taxon>
        <taxon>Chytridiomycetes</taxon>
        <taxon>Lobulomycetales</taxon>
        <taxon>Lobulomycetaceae</taxon>
        <taxon>Clydaea</taxon>
    </lineage>
</organism>
<evidence type="ECO:0000313" key="8">
    <source>
        <dbReference type="Proteomes" id="UP001211065"/>
    </source>
</evidence>
<feature type="zinc finger region" description="C3H1-type" evidence="4">
    <location>
        <begin position="57"/>
        <end position="84"/>
    </location>
</feature>
<feature type="domain" description="C3H1-type" evidence="6">
    <location>
        <begin position="57"/>
        <end position="84"/>
    </location>
</feature>
<dbReference type="SMART" id="SM00356">
    <property type="entry name" value="ZnF_C3H1"/>
    <property type="match status" value="2"/>
</dbReference>
<protein>
    <recommendedName>
        <fullName evidence="6">C3H1-type domain-containing protein</fullName>
    </recommendedName>
</protein>
<feature type="zinc finger region" description="C3H1-type" evidence="4">
    <location>
        <begin position="12"/>
        <end position="39"/>
    </location>
</feature>
<keyword evidence="8" id="KW-1185">Reference proteome</keyword>
<evidence type="ECO:0000256" key="3">
    <source>
        <dbReference type="ARBA" id="ARBA00022833"/>
    </source>
</evidence>
<proteinExistence type="predicted"/>
<evidence type="ECO:0000256" key="5">
    <source>
        <dbReference type="SAM" id="Coils"/>
    </source>
</evidence>